<accession>A0A5K7SCF6</accession>
<reference evidence="1" key="1">
    <citation type="journal article" date="2020" name="Int. J. Syst. Evol. Microbiol.">
        <title>Aquipluma nitroreducens gen. nov. sp. nov., a novel facultatively anaerobic bacterium isolated from a freshwater lake.</title>
        <authorList>
            <person name="Watanabe M."/>
            <person name="Kojima H."/>
            <person name="Fukui M."/>
        </authorList>
    </citation>
    <scope>NUCLEOTIDE SEQUENCE</scope>
    <source>
        <strain evidence="1">MeG22</strain>
    </source>
</reference>
<sequence>MEGNEMNILMERNYVRFLLSSSGMFVNYNVSVKIYPENKKGETER</sequence>
<dbReference type="EMBL" id="AP018694">
    <property type="protein sequence ID" value="BBE18974.1"/>
    <property type="molecule type" value="Genomic_DNA"/>
</dbReference>
<gene>
    <name evidence="1" type="ORF">AQPE_3147</name>
</gene>
<dbReference type="KEGG" id="anf:AQPE_3147"/>
<name>A0A5K7SCF6_9BACT</name>
<evidence type="ECO:0000313" key="1">
    <source>
        <dbReference type="EMBL" id="BBE18974.1"/>
    </source>
</evidence>
<dbReference type="Proteomes" id="UP001193389">
    <property type="component" value="Chromosome"/>
</dbReference>
<evidence type="ECO:0000313" key="2">
    <source>
        <dbReference type="Proteomes" id="UP001193389"/>
    </source>
</evidence>
<keyword evidence="2" id="KW-1185">Reference proteome</keyword>
<dbReference type="AlphaFoldDB" id="A0A5K7SCF6"/>
<organism evidence="1 2">
    <name type="scientific">Aquipluma nitroreducens</name>
    <dbReference type="NCBI Taxonomy" id="2010828"/>
    <lineage>
        <taxon>Bacteria</taxon>
        <taxon>Pseudomonadati</taxon>
        <taxon>Bacteroidota</taxon>
        <taxon>Bacteroidia</taxon>
        <taxon>Marinilabiliales</taxon>
        <taxon>Prolixibacteraceae</taxon>
        <taxon>Aquipluma</taxon>
    </lineage>
</organism>
<protein>
    <submittedName>
        <fullName evidence="1">Uncharacterized protein</fullName>
    </submittedName>
</protein>
<proteinExistence type="predicted"/>